<feature type="domain" description="Reverse transcriptase" evidence="2">
    <location>
        <begin position="381"/>
        <end position="649"/>
    </location>
</feature>
<dbReference type="InterPro" id="IPR043502">
    <property type="entry name" value="DNA/RNA_pol_sf"/>
</dbReference>
<dbReference type="PROSITE" id="PS50878">
    <property type="entry name" value="RT_POL"/>
    <property type="match status" value="1"/>
</dbReference>
<dbReference type="InterPro" id="IPR036691">
    <property type="entry name" value="Endo/exonu/phosph_ase_sf"/>
</dbReference>
<organism evidence="3 4">
    <name type="scientific">Eumeta variegata</name>
    <name type="common">Bagworm moth</name>
    <name type="synonym">Eumeta japonica</name>
    <dbReference type="NCBI Taxonomy" id="151549"/>
    <lineage>
        <taxon>Eukaryota</taxon>
        <taxon>Metazoa</taxon>
        <taxon>Ecdysozoa</taxon>
        <taxon>Arthropoda</taxon>
        <taxon>Hexapoda</taxon>
        <taxon>Insecta</taxon>
        <taxon>Pterygota</taxon>
        <taxon>Neoptera</taxon>
        <taxon>Endopterygota</taxon>
        <taxon>Lepidoptera</taxon>
        <taxon>Glossata</taxon>
        <taxon>Ditrysia</taxon>
        <taxon>Tineoidea</taxon>
        <taxon>Psychidae</taxon>
        <taxon>Oiketicinae</taxon>
        <taxon>Eumeta</taxon>
    </lineage>
</organism>
<dbReference type="SUPFAM" id="SSF56219">
    <property type="entry name" value="DNase I-like"/>
    <property type="match status" value="1"/>
</dbReference>
<dbReference type="GO" id="GO:0003824">
    <property type="term" value="F:catalytic activity"/>
    <property type="evidence" value="ECO:0007669"/>
    <property type="project" value="InterPro"/>
</dbReference>
<dbReference type="GO" id="GO:0071897">
    <property type="term" value="P:DNA biosynthetic process"/>
    <property type="evidence" value="ECO:0007669"/>
    <property type="project" value="UniProtKB-ARBA"/>
</dbReference>
<dbReference type="STRING" id="151549.A0A4C1SGS4"/>
<reference evidence="3 4" key="1">
    <citation type="journal article" date="2019" name="Commun. Biol.">
        <title>The bagworm genome reveals a unique fibroin gene that provides high tensile strength.</title>
        <authorList>
            <person name="Kono N."/>
            <person name="Nakamura H."/>
            <person name="Ohtoshi R."/>
            <person name="Tomita M."/>
            <person name="Numata K."/>
            <person name="Arakawa K."/>
        </authorList>
    </citation>
    <scope>NUCLEOTIDE SEQUENCE [LARGE SCALE GENOMIC DNA]</scope>
</reference>
<evidence type="ECO:0000313" key="3">
    <source>
        <dbReference type="EMBL" id="GBP01096.1"/>
    </source>
</evidence>
<dbReference type="Gene3D" id="3.60.10.10">
    <property type="entry name" value="Endonuclease/exonuclease/phosphatase"/>
    <property type="match status" value="1"/>
</dbReference>
<feature type="compositionally biased region" description="Basic residues" evidence="1">
    <location>
        <begin position="244"/>
        <end position="261"/>
    </location>
</feature>
<evidence type="ECO:0000256" key="1">
    <source>
        <dbReference type="SAM" id="MobiDB-lite"/>
    </source>
</evidence>
<name>A0A4C1SGS4_EUMVA</name>
<feature type="region of interest" description="Disordered" evidence="1">
    <location>
        <begin position="242"/>
        <end position="262"/>
    </location>
</feature>
<evidence type="ECO:0000259" key="2">
    <source>
        <dbReference type="PROSITE" id="PS50878"/>
    </source>
</evidence>
<keyword evidence="4" id="KW-1185">Reference proteome</keyword>
<dbReference type="OrthoDB" id="410104at2759"/>
<dbReference type="Proteomes" id="UP000299102">
    <property type="component" value="Unassembled WGS sequence"/>
</dbReference>
<dbReference type="Pfam" id="PF14529">
    <property type="entry name" value="Exo_endo_phos_2"/>
    <property type="match status" value="1"/>
</dbReference>
<dbReference type="SUPFAM" id="SSF56672">
    <property type="entry name" value="DNA/RNA polymerases"/>
    <property type="match status" value="1"/>
</dbReference>
<dbReference type="PANTHER" id="PTHR19446">
    <property type="entry name" value="REVERSE TRANSCRIPTASES"/>
    <property type="match status" value="1"/>
</dbReference>
<evidence type="ECO:0000313" key="4">
    <source>
        <dbReference type="Proteomes" id="UP000299102"/>
    </source>
</evidence>
<dbReference type="Pfam" id="PF00078">
    <property type="entry name" value="RVT_1"/>
    <property type="match status" value="1"/>
</dbReference>
<protein>
    <submittedName>
        <fullName evidence="3">LINE-1 retrotransposable element ORF2 protein</fullName>
    </submittedName>
</protein>
<comment type="caution">
    <text evidence="3">The sequence shown here is derived from an EMBL/GenBank/DDBJ whole genome shotgun (WGS) entry which is preliminary data.</text>
</comment>
<sequence>MNIQGFMLSILQVYAPTEAAGDAEIEEFYKTIDKALDTAHKTIILMGDFNAKVGHPRKDEHLVTKQFGYGTRNNRGQRLVDFALEHKLAIINTCFKKKPNKKWTWRSPDGKIKNEIDYILSNQPKIFQDIGTLNLNFHSDHRIIRANIKLTNVKESRIKYTNNRTTQLKEEQEILKYRETLSEKLTSHHSTYHENTSVQTQYDNIINAITTSLKEAQSARQELKRDQLLSERTKSLYKEEKNYKTKTKHKTPQAHRKHKKAYKELRTSKTWIEGLKDSGIDINKRKDIITTATEFYKNLYSDKKQSIAYQNNTTNLVGDPQVDPTDHESEMNIESISQHEIIEAIKRLKFEKSPGSDYITNEALKTAYHILATPLDILFNLILQKSVTPTQWSESNIILIYKKGDPKNIGNYRPISLLPTLYKLFSAIINSRISPVIEARQPVEQAGFRKGFSTIDHIHTLELIIEKYRERQRPLYLGFIDYQKAFDSVTHDSIWQSLKELEVDEVYIKVIRNIYSNSIGRIKLETLGPSFPIERGVRQGDPLSPIIFIAILEVVINKLNWSKRGIFIRDSYLSHLRFADDLVILSESSSQLQLMIEDLQTASTNVGLQINLSKTMAMSNSLKNLSKTKVTDALSYAQKLKWRWAGHIARYKDNRWTFNTTIWTGPQGKRRRGRPYSRWDDEIKKLQAQTGGN</sequence>
<dbReference type="CDD" id="cd01650">
    <property type="entry name" value="RT_nLTR_like"/>
    <property type="match status" value="1"/>
</dbReference>
<dbReference type="AlphaFoldDB" id="A0A4C1SGS4"/>
<accession>A0A4C1SGS4</accession>
<gene>
    <name evidence="3" type="ORF">EVAR_2350_1</name>
</gene>
<dbReference type="InterPro" id="IPR000477">
    <property type="entry name" value="RT_dom"/>
</dbReference>
<proteinExistence type="predicted"/>
<dbReference type="InterPro" id="IPR005135">
    <property type="entry name" value="Endo/exonuclease/phosphatase"/>
</dbReference>
<dbReference type="EMBL" id="BGZK01000007">
    <property type="protein sequence ID" value="GBP01096.1"/>
    <property type="molecule type" value="Genomic_DNA"/>
</dbReference>